<gene>
    <name evidence="2" type="ORF">GCM10009846_28830</name>
</gene>
<keyword evidence="1" id="KW-1133">Transmembrane helix</keyword>
<keyword evidence="1" id="KW-0472">Membrane</keyword>
<evidence type="ECO:0000313" key="3">
    <source>
        <dbReference type="Proteomes" id="UP001501599"/>
    </source>
</evidence>
<evidence type="ECO:0000313" key="2">
    <source>
        <dbReference type="EMBL" id="GAA2176158.1"/>
    </source>
</evidence>
<name>A0ABP5MRS7_9MICO</name>
<dbReference type="RefSeq" id="WP_344344788.1">
    <property type="nucleotide sequence ID" value="NZ_BAAAQT010000008.1"/>
</dbReference>
<keyword evidence="3" id="KW-1185">Reference proteome</keyword>
<proteinExistence type="predicted"/>
<dbReference type="EMBL" id="BAAAQT010000008">
    <property type="protein sequence ID" value="GAA2176158.1"/>
    <property type="molecule type" value="Genomic_DNA"/>
</dbReference>
<protein>
    <recommendedName>
        <fullName evidence="4">MFS transporter</fullName>
    </recommendedName>
</protein>
<evidence type="ECO:0008006" key="4">
    <source>
        <dbReference type="Google" id="ProtNLM"/>
    </source>
</evidence>
<accession>A0ABP5MRS7</accession>
<sequence>MSSSSGAGVGTRLDLRRRALAHSLLVTGLTTVATGCAHSLAGGVAPSPLLLATAAMVTLLILAPVLGAAATWPRRIVAVALAQVVQHALYSLPQPSAAPGSAGGHAHHGAETIPVAAEGAAMHAHGDMLLAHVVAGALTLVALRVGIAAIGAVLGAVRGDRLVRMRMRAVPLGVARPAAVGEARPIERPATPVLRSPLVRRGPPALTV</sequence>
<keyword evidence="1" id="KW-0812">Transmembrane</keyword>
<organism evidence="2 3">
    <name type="scientific">Agrococcus versicolor</name>
    <dbReference type="NCBI Taxonomy" id="501482"/>
    <lineage>
        <taxon>Bacteria</taxon>
        <taxon>Bacillati</taxon>
        <taxon>Actinomycetota</taxon>
        <taxon>Actinomycetes</taxon>
        <taxon>Micrococcales</taxon>
        <taxon>Microbacteriaceae</taxon>
        <taxon>Agrococcus</taxon>
    </lineage>
</organism>
<feature type="transmembrane region" description="Helical" evidence="1">
    <location>
        <begin position="129"/>
        <end position="157"/>
    </location>
</feature>
<comment type="caution">
    <text evidence="2">The sequence shown here is derived from an EMBL/GenBank/DDBJ whole genome shotgun (WGS) entry which is preliminary data.</text>
</comment>
<feature type="transmembrane region" description="Helical" evidence="1">
    <location>
        <begin position="20"/>
        <end position="41"/>
    </location>
</feature>
<reference evidence="3" key="1">
    <citation type="journal article" date="2019" name="Int. J. Syst. Evol. Microbiol.">
        <title>The Global Catalogue of Microorganisms (GCM) 10K type strain sequencing project: providing services to taxonomists for standard genome sequencing and annotation.</title>
        <authorList>
            <consortium name="The Broad Institute Genomics Platform"/>
            <consortium name="The Broad Institute Genome Sequencing Center for Infectious Disease"/>
            <person name="Wu L."/>
            <person name="Ma J."/>
        </authorList>
    </citation>
    <scope>NUCLEOTIDE SEQUENCE [LARGE SCALE GENOMIC DNA]</scope>
    <source>
        <strain evidence="3">JCM 16026</strain>
    </source>
</reference>
<feature type="transmembrane region" description="Helical" evidence="1">
    <location>
        <begin position="47"/>
        <end position="69"/>
    </location>
</feature>
<evidence type="ECO:0000256" key="1">
    <source>
        <dbReference type="SAM" id="Phobius"/>
    </source>
</evidence>
<dbReference type="Proteomes" id="UP001501599">
    <property type="component" value="Unassembled WGS sequence"/>
</dbReference>